<dbReference type="AlphaFoldDB" id="A0A564Z1M0"/>
<dbReference type="EMBL" id="CABIJS010000555">
    <property type="protein sequence ID" value="VUZ53336.1"/>
    <property type="molecule type" value="Genomic_DNA"/>
</dbReference>
<organism evidence="1 2">
    <name type="scientific">Hymenolepis diminuta</name>
    <name type="common">Rat tapeworm</name>
    <dbReference type="NCBI Taxonomy" id="6216"/>
    <lineage>
        <taxon>Eukaryota</taxon>
        <taxon>Metazoa</taxon>
        <taxon>Spiralia</taxon>
        <taxon>Lophotrochozoa</taxon>
        <taxon>Platyhelminthes</taxon>
        <taxon>Cestoda</taxon>
        <taxon>Eucestoda</taxon>
        <taxon>Cyclophyllidea</taxon>
        <taxon>Hymenolepididae</taxon>
        <taxon>Hymenolepis</taxon>
    </lineage>
</organism>
<evidence type="ECO:0000313" key="2">
    <source>
        <dbReference type="Proteomes" id="UP000321570"/>
    </source>
</evidence>
<reference evidence="1 2" key="1">
    <citation type="submission" date="2019-07" db="EMBL/GenBank/DDBJ databases">
        <authorList>
            <person name="Jastrzebski P J."/>
            <person name="Paukszto L."/>
            <person name="Jastrzebski P J."/>
        </authorList>
    </citation>
    <scope>NUCLEOTIDE SEQUENCE [LARGE SCALE GENOMIC DNA]</scope>
    <source>
        <strain evidence="1 2">WMS-il1</strain>
    </source>
</reference>
<name>A0A564Z1M0_HYMDI</name>
<gene>
    <name evidence="1" type="ORF">WMSIL1_LOCUS11781</name>
</gene>
<protein>
    <submittedName>
        <fullName evidence="1">Uncharacterized protein</fullName>
    </submittedName>
</protein>
<dbReference type="Proteomes" id="UP000321570">
    <property type="component" value="Unassembled WGS sequence"/>
</dbReference>
<sequence length="55" mass="6309">MIRYCEPKTLWSTKITQSIFPSWSKVVINLESDGTIAQSDFQVIFSDLKIGVSYH</sequence>
<proteinExistence type="predicted"/>
<evidence type="ECO:0000313" key="1">
    <source>
        <dbReference type="EMBL" id="VUZ53336.1"/>
    </source>
</evidence>
<keyword evidence="2" id="KW-1185">Reference proteome</keyword>
<accession>A0A564Z1M0</accession>